<comment type="caution">
    <text evidence="3">The sequence shown here is derived from an EMBL/GenBank/DDBJ whole genome shotgun (WGS) entry which is preliminary data.</text>
</comment>
<organism evidence="3 4">
    <name type="scientific">Candidatus Roizmanbacteria bacterium GW2011_GWC2_41_7</name>
    <dbReference type="NCBI Taxonomy" id="1618487"/>
    <lineage>
        <taxon>Bacteria</taxon>
        <taxon>Candidatus Roizmaniibacteriota</taxon>
    </lineage>
</organism>
<dbReference type="Proteomes" id="UP000034371">
    <property type="component" value="Unassembled WGS sequence"/>
</dbReference>
<keyword evidence="1" id="KW-0812">Transmembrane</keyword>
<gene>
    <name evidence="3" type="ORF">UU78_C0021G0007</name>
</gene>
<feature type="domain" description="DUF3644" evidence="2">
    <location>
        <begin position="14"/>
        <end position="197"/>
    </location>
</feature>
<keyword evidence="1" id="KW-1133">Transmembrane helix</keyword>
<dbReference type="PATRIC" id="fig|1618487.3.peg.334"/>
<protein>
    <recommendedName>
        <fullName evidence="2">DUF3644 domain-containing protein</fullName>
    </recommendedName>
</protein>
<evidence type="ECO:0000313" key="4">
    <source>
        <dbReference type="Proteomes" id="UP000034371"/>
    </source>
</evidence>
<sequence>MYKRKRRIGSVKEELLQKAREAMLTSVQVFNNPNIVFKSESFIVLAIISWTYLLHAYFRKEKIDYRYFQPINGRKKYDKTKHGGYKYWELERCLNEHRSPIDKITSWNLRFLIGLRHEIEHQMTTKIDDLLSARFQACCLNFNMYLKKLFGDKFGIEKYLSFSLQFSSLDEKQVSQLRDYADLPKNISAYIGYFDENLPEKEFNDSKFSYRVLFVPKTVNRKGQADRVIEFVDPKSPMTQGLSKVYWATKDREKPKHLPSKIVREMQELGYKNFKQYQHTKLWQKVNGKNPAKGYGVQIEKTWYWYDSWFEYVKNHCEKNKTKYI</sequence>
<dbReference type="EMBL" id="LCBY01000021">
    <property type="protein sequence ID" value="KKS22187.1"/>
    <property type="molecule type" value="Genomic_DNA"/>
</dbReference>
<dbReference type="InterPro" id="IPR022104">
    <property type="entry name" value="DUF3644"/>
</dbReference>
<feature type="transmembrane region" description="Helical" evidence="1">
    <location>
        <begin position="41"/>
        <end position="58"/>
    </location>
</feature>
<name>A0A0G0XCT5_9BACT</name>
<accession>A0A0G0XCT5</accession>
<evidence type="ECO:0000313" key="3">
    <source>
        <dbReference type="EMBL" id="KKS22187.1"/>
    </source>
</evidence>
<reference evidence="3 4" key="1">
    <citation type="journal article" date="2015" name="Nature">
        <title>rRNA introns, odd ribosomes, and small enigmatic genomes across a large radiation of phyla.</title>
        <authorList>
            <person name="Brown C.T."/>
            <person name="Hug L.A."/>
            <person name="Thomas B.C."/>
            <person name="Sharon I."/>
            <person name="Castelle C.J."/>
            <person name="Singh A."/>
            <person name="Wilkins M.J."/>
            <person name="Williams K.H."/>
            <person name="Banfield J.F."/>
        </authorList>
    </citation>
    <scope>NUCLEOTIDE SEQUENCE [LARGE SCALE GENOMIC DNA]</scope>
</reference>
<keyword evidence="1" id="KW-0472">Membrane</keyword>
<evidence type="ECO:0000259" key="2">
    <source>
        <dbReference type="Pfam" id="PF12358"/>
    </source>
</evidence>
<evidence type="ECO:0000256" key="1">
    <source>
        <dbReference type="SAM" id="Phobius"/>
    </source>
</evidence>
<dbReference type="AlphaFoldDB" id="A0A0G0XCT5"/>
<dbReference type="Pfam" id="PF12358">
    <property type="entry name" value="DUF3644"/>
    <property type="match status" value="1"/>
</dbReference>
<proteinExistence type="predicted"/>